<dbReference type="InterPro" id="IPR003661">
    <property type="entry name" value="HisK_dim/P_dom"/>
</dbReference>
<evidence type="ECO:0000256" key="3">
    <source>
        <dbReference type="ARBA" id="ARBA00012438"/>
    </source>
</evidence>
<evidence type="ECO:0000256" key="8">
    <source>
        <dbReference type="ARBA" id="ARBA00022741"/>
    </source>
</evidence>
<dbReference type="SMART" id="SM00388">
    <property type="entry name" value="HisKA"/>
    <property type="match status" value="1"/>
</dbReference>
<dbReference type="EC" id="2.7.13.3" evidence="3"/>
<dbReference type="Gene3D" id="3.30.565.10">
    <property type="entry name" value="Histidine kinase-like ATPase, C-terminal domain"/>
    <property type="match status" value="1"/>
</dbReference>
<dbReference type="GO" id="GO:0005886">
    <property type="term" value="C:plasma membrane"/>
    <property type="evidence" value="ECO:0007669"/>
    <property type="project" value="UniProtKB-SubCell"/>
</dbReference>
<dbReference type="Proteomes" id="UP000196027">
    <property type="component" value="Chromosome"/>
</dbReference>
<dbReference type="SUPFAM" id="SSF47384">
    <property type="entry name" value="Homodimeric domain of signal transducing histidine kinase"/>
    <property type="match status" value="1"/>
</dbReference>
<comment type="catalytic activity">
    <reaction evidence="1">
        <text>ATP + protein L-histidine = ADP + protein N-phospho-L-histidine.</text>
        <dbReference type="EC" id="2.7.13.3"/>
    </reaction>
</comment>
<gene>
    <name evidence="16" type="ORF">OLMES_3865</name>
</gene>
<keyword evidence="7 14" id="KW-0812">Transmembrane</keyword>
<keyword evidence="8" id="KW-0547">Nucleotide-binding</keyword>
<keyword evidence="10" id="KW-0067">ATP-binding</keyword>
<keyword evidence="9 16" id="KW-0418">Kinase</keyword>
<keyword evidence="13 14" id="KW-0472">Membrane</keyword>
<organism evidence="16 17">
    <name type="scientific">Oleiphilus messinensis</name>
    <dbReference type="NCBI Taxonomy" id="141451"/>
    <lineage>
        <taxon>Bacteria</taxon>
        <taxon>Pseudomonadati</taxon>
        <taxon>Pseudomonadota</taxon>
        <taxon>Gammaproteobacteria</taxon>
        <taxon>Oceanospirillales</taxon>
        <taxon>Oleiphilaceae</taxon>
        <taxon>Oleiphilus</taxon>
    </lineage>
</organism>
<evidence type="ECO:0000256" key="7">
    <source>
        <dbReference type="ARBA" id="ARBA00022692"/>
    </source>
</evidence>
<evidence type="ECO:0000256" key="1">
    <source>
        <dbReference type="ARBA" id="ARBA00000085"/>
    </source>
</evidence>
<dbReference type="InterPro" id="IPR036890">
    <property type="entry name" value="HATPase_C_sf"/>
</dbReference>
<keyword evidence="4" id="KW-1003">Cell membrane</keyword>
<proteinExistence type="predicted"/>
<dbReference type="OrthoDB" id="9809766at2"/>
<sequence>MRRLFFGIYSGMLCCILIVGGLSYFFLGSLNDYRYQQHLEDNLKGTLFLLNRGLSRQSDEHRERWLTLVSRIIGAPITLKKNDYALQPGESELHYRGGRAYQYRSALMSDPGLAIEVPVQYLNEGLMTATAFLILNELGRYPAAERQTLFDTLREHMPYPVMRSSQTKKTMNKKQLARIARGEVVIEWGKQFDRSHSMSVYAPWGNSDDLLVMGPIVMFDPYPIEILVAVFVLALGLITLILFLLIRNLSKRLQIVQYTVDEITPDYLGEAPSYQADDAIGLLNYKIHQMMVRIRKLLDEQTYMIQAVSHDLRTPMAKIHFRLEMLSEDLGEQHPMLLACKRDLKQLNHLIDELLTYEKTRQFKNAEATQVNMSKLTEQTRDDFETLYPNIEFTLQMPTDPLYVQGNEVLLKRLLENLLQNAGRHARGRAAIMVSRRDENLYWQLDDDGPGIDPAVLSDLFKPFFQADKSRDPQYQGYGLGLAIAQQIVHHHSGKIQAENSGGGGARFSFSIPLFSENPET</sequence>
<dbReference type="SMART" id="SM00387">
    <property type="entry name" value="HATPase_c"/>
    <property type="match status" value="1"/>
</dbReference>
<evidence type="ECO:0000313" key="16">
    <source>
        <dbReference type="EMBL" id="ARU57885.1"/>
    </source>
</evidence>
<evidence type="ECO:0000256" key="2">
    <source>
        <dbReference type="ARBA" id="ARBA00004651"/>
    </source>
</evidence>
<keyword evidence="17" id="KW-1185">Reference proteome</keyword>
<dbReference type="InterPro" id="IPR004358">
    <property type="entry name" value="Sig_transdc_His_kin-like_C"/>
</dbReference>
<dbReference type="SUPFAM" id="SSF55874">
    <property type="entry name" value="ATPase domain of HSP90 chaperone/DNA topoisomerase II/histidine kinase"/>
    <property type="match status" value="1"/>
</dbReference>
<dbReference type="PANTHER" id="PTHR45528">
    <property type="entry name" value="SENSOR HISTIDINE KINASE CPXA"/>
    <property type="match status" value="1"/>
</dbReference>
<dbReference type="PANTHER" id="PTHR45528:SF1">
    <property type="entry name" value="SENSOR HISTIDINE KINASE CPXA"/>
    <property type="match status" value="1"/>
</dbReference>
<dbReference type="GO" id="GO:0000155">
    <property type="term" value="F:phosphorelay sensor kinase activity"/>
    <property type="evidence" value="ECO:0007669"/>
    <property type="project" value="InterPro"/>
</dbReference>
<evidence type="ECO:0000259" key="15">
    <source>
        <dbReference type="PROSITE" id="PS50109"/>
    </source>
</evidence>
<keyword evidence="6" id="KW-0808">Transferase</keyword>
<evidence type="ECO:0000313" key="17">
    <source>
        <dbReference type="Proteomes" id="UP000196027"/>
    </source>
</evidence>
<dbReference type="InterPro" id="IPR003594">
    <property type="entry name" value="HATPase_dom"/>
</dbReference>
<evidence type="ECO:0000256" key="10">
    <source>
        <dbReference type="ARBA" id="ARBA00022840"/>
    </source>
</evidence>
<evidence type="ECO:0000256" key="12">
    <source>
        <dbReference type="ARBA" id="ARBA00023012"/>
    </source>
</evidence>
<dbReference type="InterPro" id="IPR036097">
    <property type="entry name" value="HisK_dim/P_sf"/>
</dbReference>
<dbReference type="KEGG" id="ome:OLMES_3865"/>
<dbReference type="Gene3D" id="1.10.287.130">
    <property type="match status" value="1"/>
</dbReference>
<accession>A0A1Y0IEI0</accession>
<evidence type="ECO:0000256" key="11">
    <source>
        <dbReference type="ARBA" id="ARBA00022989"/>
    </source>
</evidence>
<dbReference type="Pfam" id="PF00512">
    <property type="entry name" value="HisKA"/>
    <property type="match status" value="1"/>
</dbReference>
<dbReference type="GO" id="GO:0005524">
    <property type="term" value="F:ATP binding"/>
    <property type="evidence" value="ECO:0007669"/>
    <property type="project" value="UniProtKB-KW"/>
</dbReference>
<evidence type="ECO:0000256" key="4">
    <source>
        <dbReference type="ARBA" id="ARBA00022475"/>
    </source>
</evidence>
<keyword evidence="5" id="KW-0597">Phosphoprotein</keyword>
<comment type="subcellular location">
    <subcellularLocation>
        <location evidence="2">Cell membrane</location>
        <topology evidence="2">Multi-pass membrane protein</topology>
    </subcellularLocation>
</comment>
<feature type="transmembrane region" description="Helical" evidence="14">
    <location>
        <begin position="226"/>
        <end position="246"/>
    </location>
</feature>
<evidence type="ECO:0000256" key="9">
    <source>
        <dbReference type="ARBA" id="ARBA00022777"/>
    </source>
</evidence>
<dbReference type="InterPro" id="IPR005467">
    <property type="entry name" value="His_kinase_dom"/>
</dbReference>
<keyword evidence="11 14" id="KW-1133">Transmembrane helix</keyword>
<feature type="domain" description="Histidine kinase" evidence="15">
    <location>
        <begin position="307"/>
        <end position="516"/>
    </location>
</feature>
<dbReference type="AlphaFoldDB" id="A0A1Y0IEI0"/>
<evidence type="ECO:0000256" key="5">
    <source>
        <dbReference type="ARBA" id="ARBA00022553"/>
    </source>
</evidence>
<dbReference type="PRINTS" id="PR00344">
    <property type="entry name" value="BCTRLSENSOR"/>
</dbReference>
<dbReference type="EMBL" id="CP021425">
    <property type="protein sequence ID" value="ARU57885.1"/>
    <property type="molecule type" value="Genomic_DNA"/>
</dbReference>
<evidence type="ECO:0000256" key="6">
    <source>
        <dbReference type="ARBA" id="ARBA00022679"/>
    </source>
</evidence>
<dbReference type="PROSITE" id="PS50109">
    <property type="entry name" value="HIS_KIN"/>
    <property type="match status" value="1"/>
</dbReference>
<dbReference type="RefSeq" id="WP_087462730.1">
    <property type="nucleotide sequence ID" value="NZ_CP021425.1"/>
</dbReference>
<protein>
    <recommendedName>
        <fullName evidence="3">histidine kinase</fullName>
        <ecNumber evidence="3">2.7.13.3</ecNumber>
    </recommendedName>
</protein>
<name>A0A1Y0IEI0_9GAMM</name>
<dbReference type="CDD" id="cd00082">
    <property type="entry name" value="HisKA"/>
    <property type="match status" value="1"/>
</dbReference>
<reference evidence="16 17" key="1">
    <citation type="submission" date="2017-05" db="EMBL/GenBank/DDBJ databases">
        <title>Genomic insights into alkan degradation activity of Oleiphilus messinensis.</title>
        <authorList>
            <person name="Kozyavkin S.A."/>
            <person name="Slesarev A.I."/>
            <person name="Golyshin P.N."/>
            <person name="Korzhenkov A."/>
            <person name="Golyshina O.N."/>
            <person name="Toshchakov S.V."/>
        </authorList>
    </citation>
    <scope>NUCLEOTIDE SEQUENCE [LARGE SCALE GENOMIC DNA]</scope>
    <source>
        <strain evidence="16 17">ME102</strain>
    </source>
</reference>
<evidence type="ECO:0000256" key="13">
    <source>
        <dbReference type="ARBA" id="ARBA00023136"/>
    </source>
</evidence>
<feature type="transmembrane region" description="Helical" evidence="14">
    <location>
        <begin position="6"/>
        <end position="27"/>
    </location>
</feature>
<dbReference type="Pfam" id="PF02518">
    <property type="entry name" value="HATPase_c"/>
    <property type="match status" value="1"/>
</dbReference>
<dbReference type="InterPro" id="IPR050398">
    <property type="entry name" value="HssS/ArlS-like"/>
</dbReference>
<keyword evidence="12" id="KW-0902">Two-component regulatory system</keyword>
<evidence type="ECO:0000256" key="14">
    <source>
        <dbReference type="SAM" id="Phobius"/>
    </source>
</evidence>